<comment type="caution">
    <text evidence="3">The sequence shown here is derived from an EMBL/GenBank/DDBJ whole genome shotgun (WGS) entry which is preliminary data.</text>
</comment>
<dbReference type="AlphaFoldDB" id="A0A9D1FMK5"/>
<keyword evidence="1" id="KW-0238">DNA-binding</keyword>
<sequence length="98" mass="11148">MIDETIKQLRIKNNMPQSQLAKRLGVTRSSVNAWEMGISVPTTQYLVELSLIFQVSTDYLLGLDKKATLDISGLTPKDMDVLYPLVQHLRSLNQEKEE</sequence>
<dbReference type="PANTHER" id="PTHR46558:SF11">
    <property type="entry name" value="HTH-TYPE TRANSCRIPTIONAL REGULATOR XRE"/>
    <property type="match status" value="1"/>
</dbReference>
<dbReference type="EMBL" id="DVJP01000042">
    <property type="protein sequence ID" value="HIS76442.1"/>
    <property type="molecule type" value="Genomic_DNA"/>
</dbReference>
<name>A0A9D1FMK5_9FIRM</name>
<reference evidence="3" key="1">
    <citation type="submission" date="2020-10" db="EMBL/GenBank/DDBJ databases">
        <authorList>
            <person name="Gilroy R."/>
        </authorList>
    </citation>
    <scope>NUCLEOTIDE SEQUENCE</scope>
    <source>
        <strain evidence="3">CHK199-13235</strain>
    </source>
</reference>
<dbReference type="PROSITE" id="PS50943">
    <property type="entry name" value="HTH_CROC1"/>
    <property type="match status" value="1"/>
</dbReference>
<evidence type="ECO:0000256" key="1">
    <source>
        <dbReference type="ARBA" id="ARBA00023125"/>
    </source>
</evidence>
<evidence type="ECO:0000313" key="3">
    <source>
        <dbReference type="EMBL" id="HIS76442.1"/>
    </source>
</evidence>
<accession>A0A9D1FMK5</accession>
<evidence type="ECO:0000313" key="4">
    <source>
        <dbReference type="Proteomes" id="UP000824002"/>
    </source>
</evidence>
<feature type="domain" description="HTH cro/C1-type" evidence="2">
    <location>
        <begin position="6"/>
        <end position="60"/>
    </location>
</feature>
<dbReference type="PANTHER" id="PTHR46558">
    <property type="entry name" value="TRACRIPTIONAL REGULATORY PROTEIN-RELATED-RELATED"/>
    <property type="match status" value="1"/>
</dbReference>
<dbReference type="Pfam" id="PF01381">
    <property type="entry name" value="HTH_3"/>
    <property type="match status" value="1"/>
</dbReference>
<dbReference type="InterPro" id="IPR010982">
    <property type="entry name" value="Lambda_DNA-bd_dom_sf"/>
</dbReference>
<proteinExistence type="predicted"/>
<dbReference type="Proteomes" id="UP000824002">
    <property type="component" value="Unassembled WGS sequence"/>
</dbReference>
<organism evidence="3 4">
    <name type="scientific">Candidatus Merdivicinus excrementipullorum</name>
    <dbReference type="NCBI Taxonomy" id="2840867"/>
    <lineage>
        <taxon>Bacteria</taxon>
        <taxon>Bacillati</taxon>
        <taxon>Bacillota</taxon>
        <taxon>Clostridia</taxon>
        <taxon>Eubacteriales</taxon>
        <taxon>Oscillospiraceae</taxon>
        <taxon>Oscillospiraceae incertae sedis</taxon>
        <taxon>Candidatus Merdivicinus</taxon>
    </lineage>
</organism>
<evidence type="ECO:0000259" key="2">
    <source>
        <dbReference type="PROSITE" id="PS50943"/>
    </source>
</evidence>
<dbReference type="SUPFAM" id="SSF47413">
    <property type="entry name" value="lambda repressor-like DNA-binding domains"/>
    <property type="match status" value="1"/>
</dbReference>
<reference evidence="3" key="2">
    <citation type="journal article" date="2021" name="PeerJ">
        <title>Extensive microbial diversity within the chicken gut microbiome revealed by metagenomics and culture.</title>
        <authorList>
            <person name="Gilroy R."/>
            <person name="Ravi A."/>
            <person name="Getino M."/>
            <person name="Pursley I."/>
            <person name="Horton D.L."/>
            <person name="Alikhan N.F."/>
            <person name="Baker D."/>
            <person name="Gharbi K."/>
            <person name="Hall N."/>
            <person name="Watson M."/>
            <person name="Adriaenssens E.M."/>
            <person name="Foster-Nyarko E."/>
            <person name="Jarju S."/>
            <person name="Secka A."/>
            <person name="Antonio M."/>
            <person name="Oren A."/>
            <person name="Chaudhuri R.R."/>
            <person name="La Ragione R."/>
            <person name="Hildebrand F."/>
            <person name="Pallen M.J."/>
        </authorList>
    </citation>
    <scope>NUCLEOTIDE SEQUENCE</scope>
    <source>
        <strain evidence="3">CHK199-13235</strain>
    </source>
</reference>
<dbReference type="Gene3D" id="1.10.260.40">
    <property type="entry name" value="lambda repressor-like DNA-binding domains"/>
    <property type="match status" value="1"/>
</dbReference>
<gene>
    <name evidence="3" type="ORF">IAB51_06465</name>
</gene>
<dbReference type="SMART" id="SM00530">
    <property type="entry name" value="HTH_XRE"/>
    <property type="match status" value="1"/>
</dbReference>
<dbReference type="GO" id="GO:0003677">
    <property type="term" value="F:DNA binding"/>
    <property type="evidence" value="ECO:0007669"/>
    <property type="project" value="UniProtKB-KW"/>
</dbReference>
<dbReference type="CDD" id="cd00093">
    <property type="entry name" value="HTH_XRE"/>
    <property type="match status" value="1"/>
</dbReference>
<dbReference type="InterPro" id="IPR001387">
    <property type="entry name" value="Cro/C1-type_HTH"/>
</dbReference>
<protein>
    <submittedName>
        <fullName evidence="3">Helix-turn-helix transcriptional regulator</fullName>
    </submittedName>
</protein>